<evidence type="ECO:0000256" key="2">
    <source>
        <dbReference type="SAM" id="MobiDB-lite"/>
    </source>
</evidence>
<feature type="region of interest" description="Disordered" evidence="2">
    <location>
        <begin position="122"/>
        <end position="146"/>
    </location>
</feature>
<gene>
    <name evidence="4" type="ORF">SAMN05443636_0235</name>
</gene>
<dbReference type="InterPro" id="IPR029069">
    <property type="entry name" value="HotDog_dom_sf"/>
</dbReference>
<dbReference type="OrthoDB" id="202256at2157"/>
<evidence type="ECO:0000259" key="3">
    <source>
        <dbReference type="Pfam" id="PF03061"/>
    </source>
</evidence>
<feature type="compositionally biased region" description="Gly residues" evidence="2">
    <location>
        <begin position="125"/>
        <end position="135"/>
    </location>
</feature>
<keyword evidence="5" id="KW-1185">Reference proteome</keyword>
<dbReference type="EMBL" id="FQWV01000001">
    <property type="protein sequence ID" value="SHG43090.1"/>
    <property type="molecule type" value="Genomic_DNA"/>
</dbReference>
<protein>
    <submittedName>
        <fullName evidence="4">Uncharacterized domain 1-containing protein</fullName>
    </submittedName>
</protein>
<feature type="domain" description="Thioesterase" evidence="3">
    <location>
        <begin position="46"/>
        <end position="116"/>
    </location>
</feature>
<dbReference type="PANTHER" id="PTHR42856:SF1">
    <property type="entry name" value="ACYL-COENZYME A THIOESTERASE PAAI"/>
    <property type="match status" value="1"/>
</dbReference>
<evidence type="ECO:0000313" key="4">
    <source>
        <dbReference type="EMBL" id="SHG43090.1"/>
    </source>
</evidence>
<feature type="compositionally biased region" description="Low complexity" evidence="2">
    <location>
        <begin position="136"/>
        <end position="146"/>
    </location>
</feature>
<dbReference type="RefSeq" id="WP_073306578.1">
    <property type="nucleotide sequence ID" value="NZ_FQWV01000001.1"/>
</dbReference>
<dbReference type="InterPro" id="IPR003736">
    <property type="entry name" value="PAAI_dom"/>
</dbReference>
<organism evidence="4 5">
    <name type="scientific">Halobaculum gomorrense</name>
    <dbReference type="NCBI Taxonomy" id="43928"/>
    <lineage>
        <taxon>Archaea</taxon>
        <taxon>Methanobacteriati</taxon>
        <taxon>Methanobacteriota</taxon>
        <taxon>Stenosarchaea group</taxon>
        <taxon>Halobacteria</taxon>
        <taxon>Halobacteriales</taxon>
        <taxon>Haloferacaceae</taxon>
        <taxon>Halobaculum</taxon>
    </lineage>
</organism>
<dbReference type="InterPro" id="IPR052723">
    <property type="entry name" value="Acyl-CoA_thioesterase_PaaI"/>
</dbReference>
<dbReference type="SUPFAM" id="SSF54637">
    <property type="entry name" value="Thioesterase/thiol ester dehydrase-isomerase"/>
    <property type="match status" value="1"/>
</dbReference>
<evidence type="ECO:0000256" key="1">
    <source>
        <dbReference type="ARBA" id="ARBA00022801"/>
    </source>
</evidence>
<reference evidence="4 5" key="1">
    <citation type="submission" date="2016-11" db="EMBL/GenBank/DDBJ databases">
        <authorList>
            <person name="Jaros S."/>
            <person name="Januszkiewicz K."/>
            <person name="Wedrychowicz H."/>
        </authorList>
    </citation>
    <scope>NUCLEOTIDE SEQUENCE [LARGE SCALE GENOMIC DNA]</scope>
    <source>
        <strain evidence="4 5">DSM 9297</strain>
    </source>
</reference>
<dbReference type="CDD" id="cd03443">
    <property type="entry name" value="PaaI_thioesterase"/>
    <property type="match status" value="1"/>
</dbReference>
<dbReference type="GO" id="GO:0016289">
    <property type="term" value="F:acyl-CoA hydrolase activity"/>
    <property type="evidence" value="ECO:0007669"/>
    <property type="project" value="TreeGrafter"/>
</dbReference>
<dbReference type="Gene3D" id="3.10.129.10">
    <property type="entry name" value="Hotdog Thioesterase"/>
    <property type="match status" value="1"/>
</dbReference>
<dbReference type="PANTHER" id="PTHR42856">
    <property type="entry name" value="ACYL-COENZYME A THIOESTERASE PAAI"/>
    <property type="match status" value="1"/>
</dbReference>
<sequence>MTVADLLNGMPFAKHLGLDVVEAADGRAVVELPMREHLSSVPGRQIAHGGVTYALADTAAGAAVISLHHKPTPTVDMRMDYLAPATTDLRAEATVVRDGGSVATAEVTIEDVDGTHVADARGTFKTGGGGDGGAWGVTPGDGSLNE</sequence>
<proteinExistence type="predicted"/>
<keyword evidence="1" id="KW-0378">Hydrolase</keyword>
<dbReference type="Pfam" id="PF03061">
    <property type="entry name" value="4HBT"/>
    <property type="match status" value="1"/>
</dbReference>
<dbReference type="InterPro" id="IPR006683">
    <property type="entry name" value="Thioestr_dom"/>
</dbReference>
<evidence type="ECO:0000313" key="5">
    <source>
        <dbReference type="Proteomes" id="UP000184357"/>
    </source>
</evidence>
<accession>A0A1M5JS25</accession>
<dbReference type="AlphaFoldDB" id="A0A1M5JS25"/>
<dbReference type="NCBIfam" id="TIGR00369">
    <property type="entry name" value="unchar_dom_1"/>
    <property type="match status" value="1"/>
</dbReference>
<name>A0A1M5JS25_9EURY</name>
<dbReference type="STRING" id="43928.SAMN05443636_0235"/>
<dbReference type="Proteomes" id="UP000184357">
    <property type="component" value="Unassembled WGS sequence"/>
</dbReference>